<feature type="domain" description="Peptidase S26" evidence="13">
    <location>
        <begin position="20"/>
        <end position="99"/>
    </location>
</feature>
<evidence type="ECO:0000259" key="13">
    <source>
        <dbReference type="Pfam" id="PF10502"/>
    </source>
</evidence>
<comment type="subcellular location">
    <subcellularLocation>
        <location evidence="1">Mitochondrion inner membrane</location>
        <topology evidence="1">Single-pass membrane protein</topology>
    </subcellularLocation>
</comment>
<dbReference type="InterPro" id="IPR037730">
    <property type="entry name" value="IMP2"/>
</dbReference>
<keyword evidence="5" id="KW-0645">Protease</keyword>
<name>A0A915EBF0_9BILA</name>
<evidence type="ECO:0000256" key="7">
    <source>
        <dbReference type="ARBA" id="ARBA00022792"/>
    </source>
</evidence>
<organism evidence="14 15">
    <name type="scientific">Ditylenchus dipsaci</name>
    <dbReference type="NCBI Taxonomy" id="166011"/>
    <lineage>
        <taxon>Eukaryota</taxon>
        <taxon>Metazoa</taxon>
        <taxon>Ecdysozoa</taxon>
        <taxon>Nematoda</taxon>
        <taxon>Chromadorea</taxon>
        <taxon>Rhabditida</taxon>
        <taxon>Tylenchina</taxon>
        <taxon>Tylenchomorpha</taxon>
        <taxon>Sphaerularioidea</taxon>
        <taxon>Anguinidae</taxon>
        <taxon>Anguininae</taxon>
        <taxon>Ditylenchus</taxon>
    </lineage>
</organism>
<dbReference type="CDD" id="cd06530">
    <property type="entry name" value="S26_SPase_I"/>
    <property type="match status" value="1"/>
</dbReference>
<evidence type="ECO:0000256" key="3">
    <source>
        <dbReference type="ARBA" id="ARBA00011805"/>
    </source>
</evidence>
<dbReference type="PRINTS" id="PR00727">
    <property type="entry name" value="LEADERPTASE"/>
</dbReference>
<evidence type="ECO:0000256" key="10">
    <source>
        <dbReference type="ARBA" id="ARBA00023128"/>
    </source>
</evidence>
<evidence type="ECO:0000256" key="2">
    <source>
        <dbReference type="ARBA" id="ARBA00007066"/>
    </source>
</evidence>
<keyword evidence="6" id="KW-0812">Transmembrane</keyword>
<keyword evidence="14" id="KW-1185">Reference proteome</keyword>
<evidence type="ECO:0000256" key="11">
    <source>
        <dbReference type="ARBA" id="ARBA00023136"/>
    </source>
</evidence>
<evidence type="ECO:0000313" key="15">
    <source>
        <dbReference type="WBParaSite" id="jg3523"/>
    </source>
</evidence>
<sequence length="149" mass="16934">MSWLGKVGSGLGIICIPITLWICGHPSYVIGSSMQPTLSGTDAKWWKRDVVWINRYARYSQPQLGDVIAFIYPQDPKKTHIKRIAHGPGTIITSEGNKIVQIVPENHYWMVSDNPYRANDSNLYGPVNQGLFKGKATYVLWPPEHWRKI</sequence>
<dbReference type="GO" id="GO:0004252">
    <property type="term" value="F:serine-type endopeptidase activity"/>
    <property type="evidence" value="ECO:0007669"/>
    <property type="project" value="InterPro"/>
</dbReference>
<evidence type="ECO:0000256" key="1">
    <source>
        <dbReference type="ARBA" id="ARBA00004434"/>
    </source>
</evidence>
<dbReference type="PROSITE" id="PS00501">
    <property type="entry name" value="SPASE_I_1"/>
    <property type="match status" value="1"/>
</dbReference>
<accession>A0A915EBF0</accession>
<feature type="active site" evidence="12">
    <location>
        <position position="82"/>
    </location>
</feature>
<evidence type="ECO:0000313" key="14">
    <source>
        <dbReference type="Proteomes" id="UP000887574"/>
    </source>
</evidence>
<evidence type="ECO:0000256" key="9">
    <source>
        <dbReference type="ARBA" id="ARBA00022989"/>
    </source>
</evidence>
<keyword evidence="11" id="KW-0472">Membrane</keyword>
<dbReference type="GO" id="GO:0042720">
    <property type="term" value="C:mitochondrial inner membrane peptidase complex"/>
    <property type="evidence" value="ECO:0007669"/>
    <property type="project" value="InterPro"/>
</dbReference>
<dbReference type="Gene3D" id="2.10.109.10">
    <property type="entry name" value="Umud Fragment, subunit A"/>
    <property type="match status" value="1"/>
</dbReference>
<dbReference type="GO" id="GO:0006627">
    <property type="term" value="P:protein processing involved in protein targeting to mitochondrion"/>
    <property type="evidence" value="ECO:0007669"/>
    <property type="project" value="InterPro"/>
</dbReference>
<feature type="active site" evidence="12">
    <location>
        <position position="33"/>
    </location>
</feature>
<dbReference type="PANTHER" id="PTHR46041">
    <property type="entry name" value="MITOCHONDRIAL INNER MEMBRANE PROTEASE SUBUNIT 2"/>
    <property type="match status" value="1"/>
</dbReference>
<keyword evidence="10" id="KW-0496">Mitochondrion</keyword>
<dbReference type="GO" id="GO:0006465">
    <property type="term" value="P:signal peptide processing"/>
    <property type="evidence" value="ECO:0007669"/>
    <property type="project" value="InterPro"/>
</dbReference>
<keyword evidence="8" id="KW-0378">Hydrolase</keyword>
<reference evidence="15" key="1">
    <citation type="submission" date="2022-11" db="UniProtKB">
        <authorList>
            <consortium name="WormBaseParasite"/>
        </authorList>
    </citation>
    <scope>IDENTIFICATION</scope>
</reference>
<dbReference type="PANTHER" id="PTHR46041:SF2">
    <property type="entry name" value="MITOCHONDRIAL INNER MEMBRANE PROTEASE SUBUNIT 2"/>
    <property type="match status" value="1"/>
</dbReference>
<evidence type="ECO:0000256" key="8">
    <source>
        <dbReference type="ARBA" id="ARBA00022801"/>
    </source>
</evidence>
<comment type="similarity">
    <text evidence="2">Belongs to the peptidase S26 family. IMP2 subfamily.</text>
</comment>
<evidence type="ECO:0000256" key="5">
    <source>
        <dbReference type="ARBA" id="ARBA00022670"/>
    </source>
</evidence>
<keyword evidence="9" id="KW-1133">Transmembrane helix</keyword>
<proteinExistence type="inferred from homology"/>
<dbReference type="InterPro" id="IPR000223">
    <property type="entry name" value="Pept_S26A_signal_pept_1"/>
</dbReference>
<dbReference type="InterPro" id="IPR019533">
    <property type="entry name" value="Peptidase_S26"/>
</dbReference>
<dbReference type="InterPro" id="IPR019756">
    <property type="entry name" value="Pept_S26A_signal_pept_1_Ser-AS"/>
</dbReference>
<dbReference type="SUPFAM" id="SSF51306">
    <property type="entry name" value="LexA/Signal peptidase"/>
    <property type="match status" value="1"/>
</dbReference>
<dbReference type="Proteomes" id="UP000887574">
    <property type="component" value="Unplaced"/>
</dbReference>
<keyword evidence="7" id="KW-0999">Mitochondrion inner membrane</keyword>
<protein>
    <recommendedName>
        <fullName evidence="4">Mitochondrial inner membrane protease subunit 2</fullName>
    </recommendedName>
</protein>
<comment type="subunit">
    <text evidence="3">Heterodimer of 2 subunits, IMMPL1 and IMMPL2.</text>
</comment>
<evidence type="ECO:0000256" key="12">
    <source>
        <dbReference type="PIRSR" id="PIRSR600223-1"/>
    </source>
</evidence>
<evidence type="ECO:0000256" key="6">
    <source>
        <dbReference type="ARBA" id="ARBA00022692"/>
    </source>
</evidence>
<dbReference type="AlphaFoldDB" id="A0A915EBF0"/>
<dbReference type="WBParaSite" id="jg3523">
    <property type="protein sequence ID" value="jg3523"/>
    <property type="gene ID" value="jg3523"/>
</dbReference>
<dbReference type="Pfam" id="PF10502">
    <property type="entry name" value="Peptidase_S26"/>
    <property type="match status" value="1"/>
</dbReference>
<dbReference type="InterPro" id="IPR036286">
    <property type="entry name" value="LexA/Signal_pep-like_sf"/>
</dbReference>
<evidence type="ECO:0000256" key="4">
    <source>
        <dbReference type="ARBA" id="ARBA00013650"/>
    </source>
</evidence>